<sequence length="115" mass="13190">MTILMAIVLLCALLTLPLMPYARPNKSAWNHECQGIPETGVSSYLGLNRKTAGYHGCHCRDPESLAMHWHRIYVSFNSPELIDGEQLTSHDDRSRCGYSYRFPVSGQKDQYRLFR</sequence>
<proteinExistence type="predicted"/>
<dbReference type="EMBL" id="CAADFD010000017">
    <property type="protein sequence ID" value="VFJ54167.1"/>
    <property type="molecule type" value="Genomic_DNA"/>
</dbReference>
<reference evidence="1" key="1">
    <citation type="submission" date="2019-02" db="EMBL/GenBank/DDBJ databases">
        <authorList>
            <person name="Gruber-Vodicka R. H."/>
            <person name="Seah K. B. B."/>
        </authorList>
    </citation>
    <scope>NUCLEOTIDE SEQUENCE</scope>
    <source>
        <strain evidence="2">BECK_BZ106</strain>
        <strain evidence="1">BECK_BZ15</strain>
    </source>
</reference>
<dbReference type="AlphaFoldDB" id="A0A450RZA7"/>
<evidence type="ECO:0000313" key="1">
    <source>
        <dbReference type="EMBL" id="VFJ44599.1"/>
    </source>
</evidence>
<protein>
    <submittedName>
        <fullName evidence="1">Uncharacterized protein</fullName>
    </submittedName>
</protein>
<name>A0A450RZA7_9GAMM</name>
<organism evidence="1">
    <name type="scientific">Candidatus Kentrum sp. FW</name>
    <dbReference type="NCBI Taxonomy" id="2126338"/>
    <lineage>
        <taxon>Bacteria</taxon>
        <taxon>Pseudomonadati</taxon>
        <taxon>Pseudomonadota</taxon>
        <taxon>Gammaproteobacteria</taxon>
        <taxon>Candidatus Kentrum</taxon>
    </lineage>
</organism>
<evidence type="ECO:0000313" key="2">
    <source>
        <dbReference type="EMBL" id="VFJ54167.1"/>
    </source>
</evidence>
<accession>A0A450RZA7</accession>
<dbReference type="EMBL" id="CAADEW010000007">
    <property type="protein sequence ID" value="VFJ44599.1"/>
    <property type="molecule type" value="Genomic_DNA"/>
</dbReference>
<gene>
    <name evidence="1" type="ORF">BECKFW1821A_GA0114235_100732</name>
    <name evidence="2" type="ORF">BECKFW1821B_GA0114236_101723</name>
</gene>